<dbReference type="InterPro" id="IPR000873">
    <property type="entry name" value="AMP-dep_synth/lig_dom"/>
</dbReference>
<comment type="caution">
    <text evidence="2">The sequence shown here is derived from an EMBL/GenBank/DDBJ whole genome shotgun (WGS) entry which is preliminary data.</text>
</comment>
<dbReference type="Gene3D" id="3.40.50.980">
    <property type="match status" value="1"/>
</dbReference>
<dbReference type="Proteomes" id="UP001597083">
    <property type="component" value="Unassembled WGS sequence"/>
</dbReference>
<feature type="domain" description="AMP-dependent synthetase/ligase" evidence="1">
    <location>
        <begin position="20"/>
        <end position="153"/>
    </location>
</feature>
<proteinExistence type="predicted"/>
<keyword evidence="3" id="KW-1185">Reference proteome</keyword>
<dbReference type="SUPFAM" id="SSF56801">
    <property type="entry name" value="Acetyl-CoA synthetase-like"/>
    <property type="match status" value="1"/>
</dbReference>
<dbReference type="InterPro" id="IPR050237">
    <property type="entry name" value="ATP-dep_AMP-bd_enzyme"/>
</dbReference>
<dbReference type="PANTHER" id="PTHR43767">
    <property type="entry name" value="LONG-CHAIN-FATTY-ACID--COA LIGASE"/>
    <property type="match status" value="1"/>
</dbReference>
<gene>
    <name evidence="2" type="ORF">ACFQ07_27160</name>
</gene>
<evidence type="ECO:0000313" key="3">
    <source>
        <dbReference type="Proteomes" id="UP001597083"/>
    </source>
</evidence>
<dbReference type="EMBL" id="JBHTIR010003876">
    <property type="protein sequence ID" value="MFD0855948.1"/>
    <property type="molecule type" value="Genomic_DNA"/>
</dbReference>
<dbReference type="PANTHER" id="PTHR43767:SF1">
    <property type="entry name" value="NONRIBOSOMAL PEPTIDE SYNTHASE PES1 (EUROFUNG)-RELATED"/>
    <property type="match status" value="1"/>
</dbReference>
<reference evidence="3" key="1">
    <citation type="journal article" date="2019" name="Int. J. Syst. Evol. Microbiol.">
        <title>The Global Catalogue of Microorganisms (GCM) 10K type strain sequencing project: providing services to taxonomists for standard genome sequencing and annotation.</title>
        <authorList>
            <consortium name="The Broad Institute Genomics Platform"/>
            <consortium name="The Broad Institute Genome Sequencing Center for Infectious Disease"/>
            <person name="Wu L."/>
            <person name="Ma J."/>
        </authorList>
    </citation>
    <scope>NUCLEOTIDE SEQUENCE [LARGE SCALE GENOMIC DNA]</scope>
    <source>
        <strain evidence="3">JCM 31696</strain>
    </source>
</reference>
<sequence>MDEMELRPVPDWRTIPRMLRDQAAHHPDVEVVASEDTSITVSSLARQASEVARALMALGVNAGDRVSVWAPNTPEWVVAAYGIWDAGGIIAPLSTRFKGIEAGAMLRKVGAKVLFVAEGFMGTSYLDMLAEVRGTLPELEHVVVLGSAGARDGALAWDEFLAGGSAVS</sequence>
<evidence type="ECO:0000259" key="1">
    <source>
        <dbReference type="Pfam" id="PF00501"/>
    </source>
</evidence>
<name>A0ABW3CQL3_9ACTN</name>
<feature type="non-terminal residue" evidence="2">
    <location>
        <position position="168"/>
    </location>
</feature>
<accession>A0ABW3CQL3</accession>
<protein>
    <submittedName>
        <fullName evidence="2">AMP-binding protein</fullName>
    </submittedName>
</protein>
<dbReference type="Pfam" id="PF00501">
    <property type="entry name" value="AMP-binding"/>
    <property type="match status" value="1"/>
</dbReference>
<organism evidence="2 3">
    <name type="scientific">Actinomadura adrarensis</name>
    <dbReference type="NCBI Taxonomy" id="1819600"/>
    <lineage>
        <taxon>Bacteria</taxon>
        <taxon>Bacillati</taxon>
        <taxon>Actinomycetota</taxon>
        <taxon>Actinomycetes</taxon>
        <taxon>Streptosporangiales</taxon>
        <taxon>Thermomonosporaceae</taxon>
        <taxon>Actinomadura</taxon>
    </lineage>
</organism>
<evidence type="ECO:0000313" key="2">
    <source>
        <dbReference type="EMBL" id="MFD0855948.1"/>
    </source>
</evidence>